<dbReference type="EMBL" id="OZ037945">
    <property type="protein sequence ID" value="CAL1701994.1"/>
    <property type="molecule type" value="Genomic_DNA"/>
</dbReference>
<evidence type="ECO:0000313" key="5">
    <source>
        <dbReference type="Proteomes" id="UP001497453"/>
    </source>
</evidence>
<dbReference type="Pfam" id="PF16201">
    <property type="entry name" value="NopRA1"/>
    <property type="match status" value="1"/>
</dbReference>
<evidence type="ECO:0000259" key="3">
    <source>
        <dbReference type="Pfam" id="PF26140"/>
    </source>
</evidence>
<dbReference type="InterPro" id="IPR021714">
    <property type="entry name" value="URB1_N"/>
</dbReference>
<accession>A0ABP1D5M5</accession>
<proteinExistence type="predicted"/>
<reference evidence="5" key="1">
    <citation type="submission" date="2024-04" db="EMBL/GenBank/DDBJ databases">
        <authorList>
            <person name="Shaw F."/>
            <person name="Minotto A."/>
        </authorList>
    </citation>
    <scope>NUCLEOTIDE SEQUENCE [LARGE SCALE GENOMIC DNA]</scope>
</reference>
<dbReference type="PANTHER" id="PTHR13500">
    <property type="entry name" value="NUCLEOLAR PRERIBOSOMAL-ASSOCIATED PROTEIN 1"/>
    <property type="match status" value="1"/>
</dbReference>
<dbReference type="Pfam" id="PF11707">
    <property type="entry name" value="Npa1"/>
    <property type="match status" value="1"/>
</dbReference>
<feature type="domain" description="URB1 C-terminal" evidence="2">
    <location>
        <begin position="1477"/>
        <end position="1669"/>
    </location>
</feature>
<dbReference type="PANTHER" id="PTHR13500:SF0">
    <property type="entry name" value="NUCLEOLAR PRE-RIBOSOMAL-ASSOCIATED PROTEIN 1"/>
    <property type="match status" value="1"/>
</dbReference>
<dbReference type="SUPFAM" id="SSF48371">
    <property type="entry name" value="ARM repeat"/>
    <property type="match status" value="1"/>
</dbReference>
<evidence type="ECO:0008006" key="6">
    <source>
        <dbReference type="Google" id="ProtNLM"/>
    </source>
</evidence>
<dbReference type="InterPro" id="IPR016024">
    <property type="entry name" value="ARM-type_fold"/>
</dbReference>
<evidence type="ECO:0000259" key="1">
    <source>
        <dbReference type="Pfam" id="PF11707"/>
    </source>
</evidence>
<protein>
    <recommendedName>
        <fullName evidence="6">Nucleolar pre-ribosomal-associated protein 1</fullName>
    </recommendedName>
</protein>
<gene>
    <name evidence="4" type="ORF">GFSPODELE1_LOCUS3832</name>
</gene>
<sequence>MKLNYYLTSSFNELVLFTLKLYVALSNFGSGQVRKVLLDEFAWDLKILPKLFHMRRKGKMDPSKNILASPDIRSLFVLFLLSFVGSSSSPNVKAIFLEQRRDLLATMFKGLAQDPYPLLRKVLEVCWDGIWSDTKVRRSLKVALFNESTVSQIIRLYDRRTQEGPDADDIPAELVHHFMLALCTRPGVGICFKDNGWYSREDDRENFGGDDPIANAQGPPRFKIYNKILAGVAKTLRLSDDPRQRELALRILKACPELVAGFWSASSLTLEPRLSSTWIANIAFLGSIISEPPPITSFSEGNEYRSVPPPLSSIIDNILPTMYIKTHLSRGLQSSSLLVQHCTALALIKSLIKYIAVLHTFRSVQEELQEDTSGPWTRRIVDVGREARRRVPDLQVVVAFAQQRSSVKGNAMQSDLLLECSQRLLWLYHKALPSLLAESRFDVAKVLQVVHPEAHTSETSIASPLAGLHTVRQLHALRLLRTSDQFSWSSKTDSTQSNFCALLELYVKTGVPVVQSAIKNVLQETLATSVLFQHDPDEFSLWLDALPIYASDSELPLKLESTVVICFLDECSQRCIKTPFKYIEELRNLQPAQEDNPLLSEDLESSLSPLFMTMLEQFSARMSAHKLHHSDALALLTFLRRLVVRFACKVQSLEKLHPIVARLIAATPDDNGDAEVTFAIRAELRSLCLGVRYPDMPVHTGSDAAIARKDMLNMVDTDTLQATEVAKASVGELIYRLRLSGYCREMELLDRAASTIERWHPTALRELFDYILPLQGHLWPPRDVKERLPHVDFWLAFPHCEDSVVEDQDCQEVLVSLTDREGVSFVDFKRAFSLVNQRLLNTRYESVWAELLSLLSRLMSKAQVRLAASDGLRLKRYMLQLRSVRDCSSHSLKRDERLAFTALLRNTIAGDDTEKNKLLAEYALYWSHLLRTKWQGMNDDETMTAMVWIPFMDAESLFAVLDDIIGAAIPGQYPALLLEEVLKTLHVGHDHDKVSLSKHVPAFARLQSIVPNSAILEALLADSIEDNLPPFYQGFFRIPSHMGSQLVNRSIARFSGHNPASIHDVHNLDVAPFLRRTTWTDNTTRIIVVLVFASQSTRATVVRWLEHDPCEQEVKHLSAIIAALIDCSRDNSCITVGMLPQFRKLIRSLVDEECLTQRSTSTSGTIALALRCIPHLRSKLLTILLDELSGFTSMPWNMSVLTICQCTVDVLGSEASALVEKVVSNGCRWATALLSEARPCTVPEGTSLTALAELSRACSLTSLSPSLVDTVLSVAVQHHLSEPVILQFIHRTVEALRPKPANINRLLQSIVQHTQFPDLCRQDGSSTSEVKEIIIDLLHFLFHLYPANTCQPSHVEPLGPLYGGSLSTSDLHLLSIFRLYEKERKTSLIALLTHREDESVEGLHSLLILDPGRIFRTCFAFPQWNGIYGLQGDDVVTEDEDVYDPTYVILLFAYWMSGAPPTSALAWVRMFKTNVVCLLIRALSSHDTATRQAALLQLSHLLSWLHDADFAEKQHVFLILDLLKDQFSDPLDHDNCVRLPAYMTLHLAHSLRGVFYPSNFVYPLTARYLLQRPQLDADDVPMLYNMMYSSDDQWRLQQIWIIRFLTDGLVGKKEWQIMTKRHTWDLVASQYQGFTDKTSRHAVLELLARITCVSSATFSLVTKSALLEWVEEQLRHLIAGEEIAWLKVLENTVISMKRERPTSHSQQEWQMTITRCLIIILRSSSCQSDDLLRVVSILRRLDVSHLMVEQVSLVVSYAMKKLEETEATLTISPDVATYGFADQSIPAPPHPSRKLWLRAKTEPLWLWGRTLEDLWQVTLQMERCPCWKGLTYRLLLWRAIVGEQRSVVGEWARRQVLRGVTEQ</sequence>
<dbReference type="InterPro" id="IPR039844">
    <property type="entry name" value="URB1"/>
</dbReference>
<dbReference type="InterPro" id="IPR032436">
    <property type="entry name" value="URB1_C"/>
</dbReference>
<dbReference type="Pfam" id="PF26140">
    <property type="entry name" value="HEAT_URB1"/>
    <property type="match status" value="1"/>
</dbReference>
<keyword evidence="5" id="KW-1185">Reference proteome</keyword>
<feature type="domain" description="URB1 central HEAT repeat" evidence="3">
    <location>
        <begin position="488"/>
        <end position="672"/>
    </location>
</feature>
<evidence type="ECO:0000259" key="2">
    <source>
        <dbReference type="Pfam" id="PF16201"/>
    </source>
</evidence>
<evidence type="ECO:0000313" key="4">
    <source>
        <dbReference type="EMBL" id="CAL1701994.1"/>
    </source>
</evidence>
<name>A0ABP1D5M5_9APHY</name>
<feature type="domain" description="URB1 N-terminal" evidence="1">
    <location>
        <begin position="3"/>
        <end position="281"/>
    </location>
</feature>
<organism evidence="4 5">
    <name type="scientific">Somion occarium</name>
    <dbReference type="NCBI Taxonomy" id="3059160"/>
    <lineage>
        <taxon>Eukaryota</taxon>
        <taxon>Fungi</taxon>
        <taxon>Dikarya</taxon>
        <taxon>Basidiomycota</taxon>
        <taxon>Agaricomycotina</taxon>
        <taxon>Agaricomycetes</taxon>
        <taxon>Polyporales</taxon>
        <taxon>Cerrenaceae</taxon>
        <taxon>Somion</taxon>
    </lineage>
</organism>
<dbReference type="Proteomes" id="UP001497453">
    <property type="component" value="Chromosome 2"/>
</dbReference>
<dbReference type="InterPro" id="IPR059018">
    <property type="entry name" value="HEAT_URB1"/>
</dbReference>